<dbReference type="SUPFAM" id="SSF55486">
    <property type="entry name" value="Metalloproteases ('zincins'), catalytic domain"/>
    <property type="match status" value="1"/>
</dbReference>
<dbReference type="PANTHER" id="PTHR10127:SF850">
    <property type="entry name" value="METALLOENDOPEPTIDASE"/>
    <property type="match status" value="1"/>
</dbReference>
<proteinExistence type="predicted"/>
<feature type="binding site" evidence="3">
    <location>
        <position position="171"/>
    </location>
    <ligand>
        <name>Zn(2+)</name>
        <dbReference type="ChEBI" id="CHEBI:29105"/>
        <note>catalytic</note>
    </ligand>
</feature>
<evidence type="ECO:0000256" key="4">
    <source>
        <dbReference type="RuleBase" id="RU361183"/>
    </source>
</evidence>
<comment type="function">
    <text evidence="2">Zinc metalloprotease. Provoques deadhesion of endothelial cells from cell cultures, and also degradation of fibronectin, fibrinogen and gelatin in vitro. Its role in the venom is not fully understood but it might act as a spreading factor that facilitates diffusion of other venom toxins. Alternatively, it might be involved in the proteolytic processing of other venom toxins or it might play a role in extra-oral digestion of prey.</text>
</comment>
<protein>
    <recommendedName>
        <fullName evidence="4">Metalloendopeptidase</fullName>
        <ecNumber evidence="4">3.4.24.-</ecNumber>
    </recommendedName>
</protein>
<feature type="binding site" evidence="3">
    <location>
        <position position="161"/>
    </location>
    <ligand>
        <name>Zn(2+)</name>
        <dbReference type="ChEBI" id="CHEBI:29105"/>
        <note>catalytic</note>
    </ligand>
</feature>
<dbReference type="OrthoDB" id="291007at2759"/>
<dbReference type="SMART" id="SM00235">
    <property type="entry name" value="ZnMc"/>
    <property type="match status" value="1"/>
</dbReference>
<feature type="chain" id="PRO_5036517902" description="Metalloendopeptidase" evidence="4">
    <location>
        <begin position="19"/>
        <end position="196"/>
    </location>
</feature>
<keyword evidence="4" id="KW-0732">Signal</keyword>
<feature type="binding site" evidence="3">
    <location>
        <position position="165"/>
    </location>
    <ligand>
        <name>Zn(2+)</name>
        <dbReference type="ChEBI" id="CHEBI:29105"/>
        <note>catalytic</note>
    </ligand>
</feature>
<evidence type="ECO:0000313" key="6">
    <source>
        <dbReference type="EMBL" id="GFY53949.1"/>
    </source>
</evidence>
<comment type="subunit">
    <text evidence="1">Monomer.</text>
</comment>
<dbReference type="InterPro" id="IPR006026">
    <property type="entry name" value="Peptidase_Metallo"/>
</dbReference>
<evidence type="ECO:0000256" key="3">
    <source>
        <dbReference type="PROSITE-ProRule" id="PRU01211"/>
    </source>
</evidence>
<organism evidence="6 7">
    <name type="scientific">Trichonephila inaurata madagascariensis</name>
    <dbReference type="NCBI Taxonomy" id="2747483"/>
    <lineage>
        <taxon>Eukaryota</taxon>
        <taxon>Metazoa</taxon>
        <taxon>Ecdysozoa</taxon>
        <taxon>Arthropoda</taxon>
        <taxon>Chelicerata</taxon>
        <taxon>Arachnida</taxon>
        <taxon>Araneae</taxon>
        <taxon>Araneomorphae</taxon>
        <taxon>Entelegynae</taxon>
        <taxon>Araneoidea</taxon>
        <taxon>Nephilidae</taxon>
        <taxon>Trichonephila</taxon>
        <taxon>Trichonephila inaurata</taxon>
    </lineage>
</organism>
<feature type="active site" evidence="3">
    <location>
        <position position="162"/>
    </location>
</feature>
<keyword evidence="3 4" id="KW-0482">Metalloprotease</keyword>
<dbReference type="Proteomes" id="UP000886998">
    <property type="component" value="Unassembled WGS sequence"/>
</dbReference>
<dbReference type="EMBL" id="BMAV01009578">
    <property type="protein sequence ID" value="GFY53949.1"/>
    <property type="molecule type" value="Genomic_DNA"/>
</dbReference>
<dbReference type="Pfam" id="PF01400">
    <property type="entry name" value="Astacin"/>
    <property type="match status" value="1"/>
</dbReference>
<feature type="signal peptide" evidence="4">
    <location>
        <begin position="1"/>
        <end position="18"/>
    </location>
</feature>
<dbReference type="EC" id="3.4.24.-" evidence="4"/>
<dbReference type="GO" id="GO:0004222">
    <property type="term" value="F:metalloendopeptidase activity"/>
    <property type="evidence" value="ECO:0007669"/>
    <property type="project" value="UniProtKB-UniRule"/>
</dbReference>
<dbReference type="GO" id="GO:0008270">
    <property type="term" value="F:zinc ion binding"/>
    <property type="evidence" value="ECO:0007669"/>
    <property type="project" value="UniProtKB-UniRule"/>
</dbReference>
<dbReference type="AlphaFoldDB" id="A0A8X6XIR2"/>
<comment type="caution">
    <text evidence="3">Lacks conserved residue(s) required for the propagation of feature annotation.</text>
</comment>
<dbReference type="PRINTS" id="PR00480">
    <property type="entry name" value="ASTACIN"/>
</dbReference>
<dbReference type="PROSITE" id="PS51864">
    <property type="entry name" value="ASTACIN"/>
    <property type="match status" value="1"/>
</dbReference>
<gene>
    <name evidence="6" type="primary">nas-6</name>
    <name evidence="6" type="ORF">TNIN_113511</name>
</gene>
<name>A0A8X6XIR2_9ARAC</name>
<keyword evidence="3 4" id="KW-0479">Metal-binding</keyword>
<dbReference type="InterPro" id="IPR024079">
    <property type="entry name" value="MetalloPept_cat_dom_sf"/>
</dbReference>
<reference evidence="6" key="1">
    <citation type="submission" date="2020-08" db="EMBL/GenBank/DDBJ databases">
        <title>Multicomponent nature underlies the extraordinary mechanical properties of spider dragline silk.</title>
        <authorList>
            <person name="Kono N."/>
            <person name="Nakamura H."/>
            <person name="Mori M."/>
            <person name="Yoshida Y."/>
            <person name="Ohtoshi R."/>
            <person name="Malay A.D."/>
            <person name="Moran D.A.P."/>
            <person name="Tomita M."/>
            <person name="Numata K."/>
            <person name="Arakawa K."/>
        </authorList>
    </citation>
    <scope>NUCLEOTIDE SEQUENCE</scope>
</reference>
<sequence>MLWKILLGLAAIFSHNSSPELRPETEYVPTEYGPQTAEEAEIARNALHNNNLYGGDIKFPDGWNETDAGMKDERFRWPGYPGRAVIPFVLDRSVYGIRNVIYEGMQHYHRYTCIRFKERTNERDFIRIFYGDGCWSIIGRNGGQQNLSLGNGCAWVGLVIHELGHAIGLFHEHQRSDRDNYITVYRNNVIPGNVLR</sequence>
<keyword evidence="7" id="KW-1185">Reference proteome</keyword>
<evidence type="ECO:0000313" key="7">
    <source>
        <dbReference type="Proteomes" id="UP000886998"/>
    </source>
</evidence>
<evidence type="ECO:0000259" key="5">
    <source>
        <dbReference type="PROSITE" id="PS51864"/>
    </source>
</evidence>
<dbReference type="PANTHER" id="PTHR10127">
    <property type="entry name" value="DISCOIDIN, CUB, EGF, LAMININ , AND ZINC METALLOPROTEASE DOMAIN CONTAINING"/>
    <property type="match status" value="1"/>
</dbReference>
<comment type="caution">
    <text evidence="6">The sequence shown here is derived from an EMBL/GenBank/DDBJ whole genome shotgun (WGS) entry which is preliminary data.</text>
</comment>
<comment type="cofactor">
    <cofactor evidence="3 4">
        <name>Zn(2+)</name>
        <dbReference type="ChEBI" id="CHEBI:29105"/>
    </cofactor>
    <text evidence="3 4">Binds 1 zinc ion per subunit.</text>
</comment>
<keyword evidence="3 4" id="KW-0862">Zinc</keyword>
<dbReference type="GO" id="GO:0006508">
    <property type="term" value="P:proteolysis"/>
    <property type="evidence" value="ECO:0007669"/>
    <property type="project" value="UniProtKB-KW"/>
</dbReference>
<dbReference type="Gene3D" id="3.40.390.10">
    <property type="entry name" value="Collagenase (Catalytic Domain)"/>
    <property type="match status" value="1"/>
</dbReference>
<feature type="domain" description="Peptidase M12A" evidence="5">
    <location>
        <begin position="68"/>
        <end position="196"/>
    </location>
</feature>
<evidence type="ECO:0000256" key="1">
    <source>
        <dbReference type="ARBA" id="ARBA00011245"/>
    </source>
</evidence>
<evidence type="ECO:0000256" key="2">
    <source>
        <dbReference type="ARBA" id="ARBA00025529"/>
    </source>
</evidence>
<keyword evidence="3 4" id="KW-0378">Hydrolase</keyword>
<dbReference type="InterPro" id="IPR001506">
    <property type="entry name" value="Peptidase_M12A"/>
</dbReference>
<accession>A0A8X6XIR2</accession>
<keyword evidence="3 4" id="KW-0645">Protease</keyword>